<reference evidence="4" key="1">
    <citation type="journal article" date="2018" name="Nat. Microbiol.">
        <title>Leveraging single-cell genomics to expand the fungal tree of life.</title>
        <authorList>
            <person name="Ahrendt S.R."/>
            <person name="Quandt C.A."/>
            <person name="Ciobanu D."/>
            <person name="Clum A."/>
            <person name="Salamov A."/>
            <person name="Andreopoulos B."/>
            <person name="Cheng J.F."/>
            <person name="Woyke T."/>
            <person name="Pelin A."/>
            <person name="Henrissat B."/>
            <person name="Reynolds N.K."/>
            <person name="Benny G.L."/>
            <person name="Smith M.E."/>
            <person name="James T.Y."/>
            <person name="Grigoriev I.V."/>
        </authorList>
    </citation>
    <scope>NUCLEOTIDE SEQUENCE [LARGE SCALE GENOMIC DNA]</scope>
    <source>
        <strain evidence="4">RSA 468</strain>
    </source>
</reference>
<dbReference type="EMBL" id="ML002297">
    <property type="protein sequence ID" value="RKP39120.1"/>
    <property type="molecule type" value="Genomic_DNA"/>
</dbReference>
<evidence type="ECO:0000313" key="4">
    <source>
        <dbReference type="Proteomes" id="UP000268162"/>
    </source>
</evidence>
<evidence type="ECO:0000313" key="3">
    <source>
        <dbReference type="EMBL" id="RKP39120.1"/>
    </source>
</evidence>
<name>A0A4Q0A1T2_9FUNG</name>
<dbReference type="OrthoDB" id="341898at2759"/>
<feature type="compositionally biased region" description="Pro residues" evidence="2">
    <location>
        <begin position="225"/>
        <end position="235"/>
    </location>
</feature>
<dbReference type="PRINTS" id="PR01217">
    <property type="entry name" value="PRICHEXTENSN"/>
</dbReference>
<evidence type="ECO:0000256" key="2">
    <source>
        <dbReference type="SAM" id="MobiDB-lite"/>
    </source>
</evidence>
<feature type="region of interest" description="Disordered" evidence="2">
    <location>
        <begin position="168"/>
        <end position="389"/>
    </location>
</feature>
<dbReference type="PANTHER" id="PTHR16487">
    <property type="entry name" value="PPP4R2-RELATED PROTEIN"/>
    <property type="match status" value="1"/>
</dbReference>
<dbReference type="GO" id="GO:0005737">
    <property type="term" value="C:cytoplasm"/>
    <property type="evidence" value="ECO:0007669"/>
    <property type="project" value="TreeGrafter"/>
</dbReference>
<organism evidence="3 4">
    <name type="scientific">Dimargaris cristalligena</name>
    <dbReference type="NCBI Taxonomy" id="215637"/>
    <lineage>
        <taxon>Eukaryota</taxon>
        <taxon>Fungi</taxon>
        <taxon>Fungi incertae sedis</taxon>
        <taxon>Zoopagomycota</taxon>
        <taxon>Kickxellomycotina</taxon>
        <taxon>Dimargaritomycetes</taxon>
        <taxon>Dimargaritales</taxon>
        <taxon>Dimargaritaceae</taxon>
        <taxon>Dimargaris</taxon>
    </lineage>
</organism>
<protein>
    <submittedName>
        <fullName evidence="3">PPP4R2-domain-containing protein</fullName>
    </submittedName>
</protein>
<sequence length="422" mass="44440">MTDSAPVPSSPGSIEPAQVDPILTPPPTDEPESTDGGANTTPDHSPASEPAEPTEAQRQLLEIAETNITRHVEWATLQTFIVDEMHQALGRKLDQLPNLKPEERAEQRRDVTAQVERFAALLSEFTGPPFTIQRICELLTIHVGQHKTPLKYLRALEKVILVTSTVDTRSGPINGHASPPRSPSHSPAGAPPKSPDASAEASDKADTSAEPLTESPGPEEVSSIPPSPAVEPPADAPVTAAAATNAPVAETPDAPPDPIATTLSLVDAPTPMAPSSDTRTPSPPLLPTPKPEPEPESEPELGPIPSGIIPAMGSPPAPSSCSEIQPAPPQELQPASPIHMDIGTDDTADPTLMQEDLPMHTHYSNSAEPLDKSTMQLETDPGPSFMNEDTAETDLPMAVTMADATSDMDVGDDADSMETDHN</sequence>
<dbReference type="GO" id="GO:0019888">
    <property type="term" value="F:protein phosphatase regulator activity"/>
    <property type="evidence" value="ECO:0007669"/>
    <property type="project" value="InterPro"/>
</dbReference>
<comment type="similarity">
    <text evidence="1">Belongs to the PPP4R2 family.</text>
</comment>
<dbReference type="Proteomes" id="UP000268162">
    <property type="component" value="Unassembled WGS sequence"/>
</dbReference>
<feature type="compositionally biased region" description="Low complexity" evidence="2">
    <location>
        <begin position="177"/>
        <end position="188"/>
    </location>
</feature>
<keyword evidence="4" id="KW-1185">Reference proteome</keyword>
<gene>
    <name evidence="3" type="ORF">BJ085DRAFT_36712</name>
</gene>
<dbReference type="STRING" id="215637.A0A4Q0A1T2"/>
<feature type="region of interest" description="Disordered" evidence="2">
    <location>
        <begin position="1"/>
        <end position="56"/>
    </location>
</feature>
<accession>A0A4Q0A1T2</accession>
<feature type="compositionally biased region" description="Pro residues" evidence="2">
    <location>
        <begin position="281"/>
        <end position="290"/>
    </location>
</feature>
<dbReference type="AlphaFoldDB" id="A0A4Q0A1T2"/>
<proteinExistence type="inferred from homology"/>
<feature type="compositionally biased region" description="Low complexity" evidence="2">
    <location>
        <begin position="236"/>
        <end position="252"/>
    </location>
</feature>
<dbReference type="PANTHER" id="PTHR16487:SF0">
    <property type="entry name" value="PROTEIN PHOSPHATASE 4 REGULATORY SUBUNIT 2-RELATED"/>
    <property type="match status" value="1"/>
</dbReference>
<dbReference type="GO" id="GO:0030289">
    <property type="term" value="C:protein phosphatase 4 complex"/>
    <property type="evidence" value="ECO:0007669"/>
    <property type="project" value="InterPro"/>
</dbReference>
<feature type="compositionally biased region" description="Polar residues" evidence="2">
    <location>
        <begin position="362"/>
        <end position="377"/>
    </location>
</feature>
<feature type="compositionally biased region" description="Low complexity" evidence="2">
    <location>
        <begin position="215"/>
        <end position="224"/>
    </location>
</feature>
<dbReference type="InterPro" id="IPR015267">
    <property type="entry name" value="PPP4R2"/>
</dbReference>
<dbReference type="Pfam" id="PF09184">
    <property type="entry name" value="PPP4R2"/>
    <property type="match status" value="1"/>
</dbReference>
<evidence type="ECO:0000256" key="1">
    <source>
        <dbReference type="ARBA" id="ARBA00009207"/>
    </source>
</evidence>
<dbReference type="GO" id="GO:0005634">
    <property type="term" value="C:nucleus"/>
    <property type="evidence" value="ECO:0007669"/>
    <property type="project" value="TreeGrafter"/>
</dbReference>